<keyword evidence="4 6" id="KW-0694">RNA-binding</keyword>
<dbReference type="Pfam" id="PF04000">
    <property type="entry name" value="Sas10_Utp3"/>
    <property type="match status" value="1"/>
</dbReference>
<dbReference type="GO" id="GO:0005730">
    <property type="term" value="C:nucleolus"/>
    <property type="evidence" value="ECO:0007669"/>
    <property type="project" value="TreeGrafter"/>
</dbReference>
<dbReference type="InterPro" id="IPR007146">
    <property type="entry name" value="Sas10/Utp3/C1D"/>
</dbReference>
<keyword evidence="9" id="KW-1185">Reference proteome</keyword>
<dbReference type="AlphaFoldDB" id="A0AAJ0FEV3"/>
<dbReference type="GO" id="GO:0010468">
    <property type="term" value="P:regulation of gene expression"/>
    <property type="evidence" value="ECO:0007669"/>
    <property type="project" value="TreeGrafter"/>
</dbReference>
<evidence type="ECO:0000313" key="9">
    <source>
        <dbReference type="Proteomes" id="UP001239445"/>
    </source>
</evidence>
<feature type="region of interest" description="Disordered" evidence="7">
    <location>
        <begin position="138"/>
        <end position="178"/>
    </location>
</feature>
<dbReference type="GO" id="GO:0003723">
    <property type="term" value="F:RNA binding"/>
    <property type="evidence" value="ECO:0007669"/>
    <property type="project" value="UniProtKB-UniRule"/>
</dbReference>
<comment type="function">
    <text evidence="6">Required for exosome-dependent processing of pre-rRNA and small nucleolar RNA (snRNA) precursors. Involved in processing of 35S pre-rRNA at the A0, A1 and A2 sites.</text>
</comment>
<protein>
    <recommendedName>
        <fullName evidence="6">Exosome complex protein</fullName>
    </recommendedName>
</protein>
<evidence type="ECO:0000256" key="6">
    <source>
        <dbReference type="RuleBase" id="RU368003"/>
    </source>
</evidence>
<keyword evidence="3 6" id="KW-0698">rRNA processing</keyword>
<evidence type="ECO:0000256" key="3">
    <source>
        <dbReference type="ARBA" id="ARBA00022552"/>
    </source>
</evidence>
<proteinExistence type="inferred from homology"/>
<evidence type="ECO:0000256" key="1">
    <source>
        <dbReference type="ARBA" id="ARBA00004123"/>
    </source>
</evidence>
<evidence type="ECO:0000256" key="5">
    <source>
        <dbReference type="ARBA" id="ARBA00023242"/>
    </source>
</evidence>
<dbReference type="GO" id="GO:0000460">
    <property type="term" value="P:maturation of 5.8S rRNA"/>
    <property type="evidence" value="ECO:0007669"/>
    <property type="project" value="TreeGrafter"/>
</dbReference>
<evidence type="ECO:0000256" key="7">
    <source>
        <dbReference type="SAM" id="MobiDB-lite"/>
    </source>
</evidence>
<evidence type="ECO:0000313" key="8">
    <source>
        <dbReference type="EMBL" id="KAK1758535.1"/>
    </source>
</evidence>
<evidence type="ECO:0000256" key="4">
    <source>
        <dbReference type="ARBA" id="ARBA00022884"/>
    </source>
</evidence>
<comment type="subcellular location">
    <subcellularLocation>
        <location evidence="1 6">Nucleus</location>
    </subcellularLocation>
</comment>
<sequence>MDVTDITPQLKQLDVNLDSLETALKPLMGNIGDLSSKLPLLDRAKLFALTAYALESIIFSSLRLNGVEAKNHAVFQELIRVKQYFDKIQKLETPPAERETTLNTEAAIRVVKANLGDDKDIKNKLNELLVKERAKAEAKTAAAVNDKKRSAEQSGADSSGGREPKQHNKRTRTRSKKP</sequence>
<dbReference type="EMBL" id="MU839829">
    <property type="protein sequence ID" value="KAK1758535.1"/>
    <property type="molecule type" value="Genomic_DNA"/>
</dbReference>
<name>A0AAJ0FEV3_9PEZI</name>
<evidence type="ECO:0000256" key="2">
    <source>
        <dbReference type="ARBA" id="ARBA00009154"/>
    </source>
</evidence>
<comment type="caution">
    <text evidence="8">The sequence shown here is derived from an EMBL/GenBank/DDBJ whole genome shotgun (WGS) entry which is preliminary data.</text>
</comment>
<dbReference type="PANTHER" id="PTHR15341:SF3">
    <property type="entry name" value="NUCLEAR NUCLEIC ACID-BINDING PROTEIN C1D"/>
    <property type="match status" value="1"/>
</dbReference>
<dbReference type="Proteomes" id="UP001239445">
    <property type="component" value="Unassembled WGS sequence"/>
</dbReference>
<comment type="similarity">
    <text evidence="2 6">Belongs to the C1D family.</text>
</comment>
<gene>
    <name evidence="8" type="ORF">QBC47DRAFT_374997</name>
</gene>
<reference evidence="8" key="1">
    <citation type="submission" date="2023-06" db="EMBL/GenBank/DDBJ databases">
        <title>Genome-scale phylogeny and comparative genomics of the fungal order Sordariales.</title>
        <authorList>
            <consortium name="Lawrence Berkeley National Laboratory"/>
            <person name="Hensen N."/>
            <person name="Bonometti L."/>
            <person name="Westerberg I."/>
            <person name="Brannstrom I.O."/>
            <person name="Guillou S."/>
            <person name="Cros-Aarteil S."/>
            <person name="Calhoun S."/>
            <person name="Haridas S."/>
            <person name="Kuo A."/>
            <person name="Mondo S."/>
            <person name="Pangilinan J."/>
            <person name="Riley R."/>
            <person name="Labutti K."/>
            <person name="Andreopoulos B."/>
            <person name="Lipzen A."/>
            <person name="Chen C."/>
            <person name="Yanf M."/>
            <person name="Daum C."/>
            <person name="Ng V."/>
            <person name="Clum A."/>
            <person name="Steindorff A."/>
            <person name="Ohm R."/>
            <person name="Martin F."/>
            <person name="Silar P."/>
            <person name="Natvig D."/>
            <person name="Lalanne C."/>
            <person name="Gautier V."/>
            <person name="Ament-Velasquez S.L."/>
            <person name="Kruys A."/>
            <person name="Hutchinson M.I."/>
            <person name="Powell A.J."/>
            <person name="Barry K."/>
            <person name="Miller A.N."/>
            <person name="Grigoriev I.V."/>
            <person name="Debuchy R."/>
            <person name="Gladieux P."/>
            <person name="Thoren M.H."/>
            <person name="Johannesson H."/>
        </authorList>
    </citation>
    <scope>NUCLEOTIDE SEQUENCE</scope>
    <source>
        <strain evidence="8">PSN4</strain>
    </source>
</reference>
<organism evidence="8 9">
    <name type="scientific">Echria macrotheca</name>
    <dbReference type="NCBI Taxonomy" id="438768"/>
    <lineage>
        <taxon>Eukaryota</taxon>
        <taxon>Fungi</taxon>
        <taxon>Dikarya</taxon>
        <taxon>Ascomycota</taxon>
        <taxon>Pezizomycotina</taxon>
        <taxon>Sordariomycetes</taxon>
        <taxon>Sordariomycetidae</taxon>
        <taxon>Sordariales</taxon>
        <taxon>Schizotheciaceae</taxon>
        <taxon>Echria</taxon>
    </lineage>
</organism>
<dbReference type="PANTHER" id="PTHR15341">
    <property type="entry name" value="SUN-COR STEROID HORMONE RECEPTOR CO-REPRESSOR"/>
    <property type="match status" value="1"/>
</dbReference>
<accession>A0AAJ0FEV3</accession>
<dbReference type="GO" id="GO:0003677">
    <property type="term" value="F:DNA binding"/>
    <property type="evidence" value="ECO:0007669"/>
    <property type="project" value="TreeGrafter"/>
</dbReference>
<feature type="compositionally biased region" description="Basic residues" evidence="7">
    <location>
        <begin position="167"/>
        <end position="178"/>
    </location>
</feature>
<keyword evidence="5 6" id="KW-0539">Nucleus</keyword>
<dbReference type="InterPro" id="IPR011082">
    <property type="entry name" value="Exosome-assoc_fac/DNA_repair"/>
</dbReference>
<dbReference type="GO" id="GO:0000178">
    <property type="term" value="C:exosome (RNase complex)"/>
    <property type="evidence" value="ECO:0007669"/>
    <property type="project" value="TreeGrafter"/>
</dbReference>